<dbReference type="InterPro" id="IPR036909">
    <property type="entry name" value="Cyt_c-like_dom_sf"/>
</dbReference>
<dbReference type="PANTHER" id="PTHR35008:SF8">
    <property type="entry name" value="ALCOHOL DEHYDROGENASE CYTOCHROME C SUBUNIT"/>
    <property type="match status" value="1"/>
</dbReference>
<keyword evidence="7" id="KW-1185">Reference proteome</keyword>
<dbReference type="GO" id="GO:0046872">
    <property type="term" value="F:metal ion binding"/>
    <property type="evidence" value="ECO:0007669"/>
    <property type="project" value="UniProtKB-KW"/>
</dbReference>
<evidence type="ECO:0000259" key="5">
    <source>
        <dbReference type="PROSITE" id="PS51007"/>
    </source>
</evidence>
<dbReference type="RefSeq" id="WP_084138033.1">
    <property type="nucleotide sequence ID" value="NZ_FQWQ01000001.1"/>
</dbReference>
<dbReference type="PROSITE" id="PS51007">
    <property type="entry name" value="CYTC"/>
    <property type="match status" value="1"/>
</dbReference>
<dbReference type="STRING" id="947013.SAMN04488109_2299"/>
<dbReference type="OrthoDB" id="9811395at2"/>
<proteinExistence type="predicted"/>
<dbReference type="GO" id="GO:0020037">
    <property type="term" value="F:heme binding"/>
    <property type="evidence" value="ECO:0007669"/>
    <property type="project" value="InterPro"/>
</dbReference>
<gene>
    <name evidence="6" type="ORF">SAMN04488109_2299</name>
</gene>
<organism evidence="6 7">
    <name type="scientific">Chryseolinea serpens</name>
    <dbReference type="NCBI Taxonomy" id="947013"/>
    <lineage>
        <taxon>Bacteria</taxon>
        <taxon>Pseudomonadati</taxon>
        <taxon>Bacteroidota</taxon>
        <taxon>Cytophagia</taxon>
        <taxon>Cytophagales</taxon>
        <taxon>Fulvivirgaceae</taxon>
        <taxon>Chryseolinea</taxon>
    </lineage>
</organism>
<protein>
    <submittedName>
        <fullName evidence="6">Cytochrome c, mono-and diheme variants</fullName>
    </submittedName>
</protein>
<evidence type="ECO:0000256" key="1">
    <source>
        <dbReference type="ARBA" id="ARBA00022617"/>
    </source>
</evidence>
<accession>A0A1M5NF84</accession>
<name>A0A1M5NF84_9BACT</name>
<dbReference type="PROSITE" id="PS51257">
    <property type="entry name" value="PROKAR_LIPOPROTEIN"/>
    <property type="match status" value="1"/>
</dbReference>
<sequence>MAQNKVEPQRRKGAKKNALRLCAFAVQTALLLSCTPSKTDTSKTLPEGSPKFQQYYVHGEELYLRYCSNCHQKNGAGLARLYPPVATSDYVDKNKDAVICLIRNGKSGPLIVNGISFDKLMQPIPALTDIEIAEIATYLYNTWNRREGIVEVQHVSKVLTSCDTASQ</sequence>
<dbReference type="EMBL" id="FQWQ01000001">
    <property type="protein sequence ID" value="SHG88132.1"/>
    <property type="molecule type" value="Genomic_DNA"/>
</dbReference>
<evidence type="ECO:0000313" key="7">
    <source>
        <dbReference type="Proteomes" id="UP000184212"/>
    </source>
</evidence>
<feature type="domain" description="Cytochrome c" evidence="5">
    <location>
        <begin position="54"/>
        <end position="143"/>
    </location>
</feature>
<evidence type="ECO:0000256" key="2">
    <source>
        <dbReference type="ARBA" id="ARBA00022723"/>
    </source>
</evidence>
<keyword evidence="3 4" id="KW-0408">Iron</keyword>
<dbReference type="Pfam" id="PF13442">
    <property type="entry name" value="Cytochrome_CBB3"/>
    <property type="match status" value="1"/>
</dbReference>
<keyword evidence="2 4" id="KW-0479">Metal-binding</keyword>
<reference evidence="6 7" key="1">
    <citation type="submission" date="2016-11" db="EMBL/GenBank/DDBJ databases">
        <authorList>
            <person name="Jaros S."/>
            <person name="Januszkiewicz K."/>
            <person name="Wedrychowicz H."/>
        </authorList>
    </citation>
    <scope>NUCLEOTIDE SEQUENCE [LARGE SCALE GENOMIC DNA]</scope>
    <source>
        <strain evidence="6 7">DSM 24574</strain>
    </source>
</reference>
<keyword evidence="1 4" id="KW-0349">Heme</keyword>
<dbReference type="AlphaFoldDB" id="A0A1M5NF84"/>
<evidence type="ECO:0000313" key="6">
    <source>
        <dbReference type="EMBL" id="SHG88132.1"/>
    </source>
</evidence>
<dbReference type="InterPro" id="IPR009056">
    <property type="entry name" value="Cyt_c-like_dom"/>
</dbReference>
<dbReference type="Gene3D" id="1.10.760.10">
    <property type="entry name" value="Cytochrome c-like domain"/>
    <property type="match status" value="1"/>
</dbReference>
<evidence type="ECO:0000256" key="4">
    <source>
        <dbReference type="PROSITE-ProRule" id="PRU00433"/>
    </source>
</evidence>
<evidence type="ECO:0000256" key="3">
    <source>
        <dbReference type="ARBA" id="ARBA00023004"/>
    </source>
</evidence>
<dbReference type="GO" id="GO:0009055">
    <property type="term" value="F:electron transfer activity"/>
    <property type="evidence" value="ECO:0007669"/>
    <property type="project" value="InterPro"/>
</dbReference>
<dbReference type="SUPFAM" id="SSF46626">
    <property type="entry name" value="Cytochrome c"/>
    <property type="match status" value="1"/>
</dbReference>
<dbReference type="Proteomes" id="UP000184212">
    <property type="component" value="Unassembled WGS sequence"/>
</dbReference>
<dbReference type="InterPro" id="IPR051459">
    <property type="entry name" value="Cytochrome_c-type_DH"/>
</dbReference>
<dbReference type="PANTHER" id="PTHR35008">
    <property type="entry name" value="BLL4482 PROTEIN-RELATED"/>
    <property type="match status" value="1"/>
</dbReference>